<evidence type="ECO:0000313" key="3">
    <source>
        <dbReference type="Proteomes" id="UP001280121"/>
    </source>
</evidence>
<proteinExistence type="predicted"/>
<dbReference type="InterPro" id="IPR000477">
    <property type="entry name" value="RT_dom"/>
</dbReference>
<evidence type="ECO:0000259" key="1">
    <source>
        <dbReference type="Pfam" id="PF00078"/>
    </source>
</evidence>
<reference evidence="2" key="1">
    <citation type="journal article" date="2023" name="Plant J.">
        <title>Genome sequences and population genomics provide insights into the demographic history, inbreeding, and mutation load of two 'living fossil' tree species of Dipteronia.</title>
        <authorList>
            <person name="Feng Y."/>
            <person name="Comes H.P."/>
            <person name="Chen J."/>
            <person name="Zhu S."/>
            <person name="Lu R."/>
            <person name="Zhang X."/>
            <person name="Li P."/>
            <person name="Qiu J."/>
            <person name="Olsen K.M."/>
            <person name="Qiu Y."/>
        </authorList>
    </citation>
    <scope>NUCLEOTIDE SEQUENCE</scope>
    <source>
        <strain evidence="2">KIB01</strain>
    </source>
</reference>
<protein>
    <recommendedName>
        <fullName evidence="1">Reverse transcriptase domain-containing protein</fullName>
    </recommendedName>
</protein>
<dbReference type="Proteomes" id="UP001280121">
    <property type="component" value="Unassembled WGS sequence"/>
</dbReference>
<dbReference type="AlphaFoldDB" id="A0AAD9WQD0"/>
<dbReference type="Pfam" id="PF00078">
    <property type="entry name" value="RVT_1"/>
    <property type="match status" value="1"/>
</dbReference>
<comment type="caution">
    <text evidence="2">The sequence shown here is derived from an EMBL/GenBank/DDBJ whole genome shotgun (WGS) entry which is preliminary data.</text>
</comment>
<sequence length="120" mass="13995">MKFIAEFHKESTIIKDLNRTFIALIPKKEKPETLKDFISISLVGSMYKVLAKVLANRLKKVMNLIIGDTQMAFVQNHHIVYSFVIANEIIHWWKRDIEGSLLIKLDFEKAYDSVDHSFLD</sequence>
<evidence type="ECO:0000313" key="2">
    <source>
        <dbReference type="EMBL" id="KAK2639526.1"/>
    </source>
</evidence>
<keyword evidence="3" id="KW-1185">Reference proteome</keyword>
<dbReference type="EMBL" id="JANJYI010000008">
    <property type="protein sequence ID" value="KAK2639526.1"/>
    <property type="molecule type" value="Genomic_DNA"/>
</dbReference>
<feature type="domain" description="Reverse transcriptase" evidence="1">
    <location>
        <begin position="25"/>
        <end position="120"/>
    </location>
</feature>
<organism evidence="2 3">
    <name type="scientific">Dipteronia dyeriana</name>
    <dbReference type="NCBI Taxonomy" id="168575"/>
    <lineage>
        <taxon>Eukaryota</taxon>
        <taxon>Viridiplantae</taxon>
        <taxon>Streptophyta</taxon>
        <taxon>Embryophyta</taxon>
        <taxon>Tracheophyta</taxon>
        <taxon>Spermatophyta</taxon>
        <taxon>Magnoliopsida</taxon>
        <taxon>eudicotyledons</taxon>
        <taxon>Gunneridae</taxon>
        <taxon>Pentapetalae</taxon>
        <taxon>rosids</taxon>
        <taxon>malvids</taxon>
        <taxon>Sapindales</taxon>
        <taxon>Sapindaceae</taxon>
        <taxon>Hippocastanoideae</taxon>
        <taxon>Acereae</taxon>
        <taxon>Dipteronia</taxon>
    </lineage>
</organism>
<gene>
    <name evidence="2" type="ORF">Ddye_027321</name>
</gene>
<accession>A0AAD9WQD0</accession>
<dbReference type="PANTHER" id="PTHR19446">
    <property type="entry name" value="REVERSE TRANSCRIPTASES"/>
    <property type="match status" value="1"/>
</dbReference>
<name>A0AAD9WQD0_9ROSI</name>